<accession>A0A6C0IQ27</accession>
<dbReference type="EMBL" id="MN740240">
    <property type="protein sequence ID" value="QHT95334.1"/>
    <property type="molecule type" value="Genomic_DNA"/>
</dbReference>
<evidence type="ECO:0000313" key="1">
    <source>
        <dbReference type="EMBL" id="QHT95334.1"/>
    </source>
</evidence>
<proteinExistence type="predicted"/>
<name>A0A6C0IQ27_9ZZZZ</name>
<dbReference type="AlphaFoldDB" id="A0A6C0IQ27"/>
<sequence length="178" mass="21511">MTMNDKPIVIIQTGHMRTGTTLLVNLLYGFIIPEEEIRCLWETHHEIQLFHDKCNIYKSHCLDIEGFIQQHQEKYNVFFVCTERDDKIINEHYKKMQNVIVFDYNEILETEAYPTDKIIENAYNKIRELLPQSILLDKETCKTRIEKMNETYKEIEDKDFSYVDEFFQLHGRHRNRDT</sequence>
<organism evidence="1">
    <name type="scientific">viral metagenome</name>
    <dbReference type="NCBI Taxonomy" id="1070528"/>
    <lineage>
        <taxon>unclassified sequences</taxon>
        <taxon>metagenomes</taxon>
        <taxon>organismal metagenomes</taxon>
    </lineage>
</organism>
<reference evidence="1" key="1">
    <citation type="journal article" date="2020" name="Nature">
        <title>Giant virus diversity and host interactions through global metagenomics.</title>
        <authorList>
            <person name="Schulz F."/>
            <person name="Roux S."/>
            <person name="Paez-Espino D."/>
            <person name="Jungbluth S."/>
            <person name="Walsh D.A."/>
            <person name="Denef V.J."/>
            <person name="McMahon K.D."/>
            <person name="Konstantinidis K.T."/>
            <person name="Eloe-Fadrosh E.A."/>
            <person name="Kyrpides N.C."/>
            <person name="Woyke T."/>
        </authorList>
    </citation>
    <scope>NUCLEOTIDE SEQUENCE</scope>
    <source>
        <strain evidence="1">GVMAG-M-3300024261-8</strain>
    </source>
</reference>
<protein>
    <recommendedName>
        <fullName evidence="2">Sulfotransferase domain-containing protein</fullName>
    </recommendedName>
</protein>
<evidence type="ECO:0008006" key="2">
    <source>
        <dbReference type="Google" id="ProtNLM"/>
    </source>
</evidence>